<dbReference type="PROSITE" id="PS50003">
    <property type="entry name" value="PH_DOMAIN"/>
    <property type="match status" value="1"/>
</dbReference>
<dbReference type="InterPro" id="IPR001192">
    <property type="entry name" value="PI-PLC_fam"/>
</dbReference>
<dbReference type="GO" id="GO:0048015">
    <property type="term" value="P:phosphatidylinositol-mediated signaling"/>
    <property type="evidence" value="ECO:0007669"/>
    <property type="project" value="TreeGrafter"/>
</dbReference>
<dbReference type="OrthoDB" id="269822at2759"/>
<evidence type="ECO:0000256" key="3">
    <source>
        <dbReference type="ARBA" id="ARBA00022963"/>
    </source>
</evidence>
<protein>
    <recommendedName>
        <fullName evidence="1">phosphoinositide phospholipase C</fullName>
        <ecNumber evidence="1">3.1.4.11</ecNumber>
    </recommendedName>
</protein>
<dbReference type="InterPro" id="IPR001849">
    <property type="entry name" value="PH_domain"/>
</dbReference>
<dbReference type="SUPFAM" id="SSF50729">
    <property type="entry name" value="PH domain-like"/>
    <property type="match status" value="1"/>
</dbReference>
<evidence type="ECO:0000259" key="6">
    <source>
        <dbReference type="PROSITE" id="PS50003"/>
    </source>
</evidence>
<evidence type="ECO:0000313" key="8">
    <source>
        <dbReference type="Proteomes" id="UP000023152"/>
    </source>
</evidence>
<dbReference type="PANTHER" id="PTHR10336:SF36">
    <property type="entry name" value="1-PHOSPHATIDYLINOSITOL 4,5-BISPHOSPHATE PHOSPHODIESTERASE BETA-4"/>
    <property type="match status" value="1"/>
</dbReference>
<dbReference type="PANTHER" id="PTHR10336">
    <property type="entry name" value="PHOSPHOINOSITIDE-SPECIFIC PHOSPHOLIPASE C FAMILY PROTEIN"/>
    <property type="match status" value="1"/>
</dbReference>
<name>X6NX99_RETFI</name>
<keyword evidence="8" id="KW-1185">Reference proteome</keyword>
<keyword evidence="3" id="KW-0442">Lipid degradation</keyword>
<evidence type="ECO:0000256" key="4">
    <source>
        <dbReference type="ARBA" id="ARBA00023098"/>
    </source>
</evidence>
<comment type="caution">
    <text evidence="7">The sequence shown here is derived from an EMBL/GenBank/DDBJ whole genome shotgun (WGS) entry which is preliminary data.</text>
</comment>
<keyword evidence="2" id="KW-0378">Hydrolase</keyword>
<dbReference type="Pfam" id="PF16457">
    <property type="entry name" value="PH_12"/>
    <property type="match status" value="1"/>
</dbReference>
<evidence type="ECO:0000313" key="7">
    <source>
        <dbReference type="EMBL" id="ETO30925.1"/>
    </source>
</evidence>
<evidence type="ECO:0000256" key="1">
    <source>
        <dbReference type="ARBA" id="ARBA00012368"/>
    </source>
</evidence>
<proteinExistence type="predicted"/>
<dbReference type="EMBL" id="ASPP01005232">
    <property type="protein sequence ID" value="ETO30925.1"/>
    <property type="molecule type" value="Genomic_DNA"/>
</dbReference>
<dbReference type="Gene3D" id="2.30.29.30">
    <property type="entry name" value="Pleckstrin-homology domain (PH domain)/Phosphotyrosine-binding domain (PTB)"/>
    <property type="match status" value="1"/>
</dbReference>
<organism evidence="7 8">
    <name type="scientific">Reticulomyxa filosa</name>
    <dbReference type="NCBI Taxonomy" id="46433"/>
    <lineage>
        <taxon>Eukaryota</taxon>
        <taxon>Sar</taxon>
        <taxon>Rhizaria</taxon>
        <taxon>Retaria</taxon>
        <taxon>Foraminifera</taxon>
        <taxon>Monothalamids</taxon>
        <taxon>Reticulomyxidae</taxon>
        <taxon>Reticulomyxa</taxon>
    </lineage>
</organism>
<keyword evidence="4" id="KW-0443">Lipid metabolism</keyword>
<keyword evidence="5" id="KW-0175">Coiled coil</keyword>
<accession>X6NX99</accession>
<evidence type="ECO:0000256" key="5">
    <source>
        <dbReference type="SAM" id="Coils"/>
    </source>
</evidence>
<feature type="non-terminal residue" evidence="7">
    <location>
        <position position="1"/>
    </location>
</feature>
<dbReference type="EC" id="3.1.4.11" evidence="1"/>
<feature type="coiled-coil region" evidence="5">
    <location>
        <begin position="181"/>
        <end position="208"/>
    </location>
</feature>
<dbReference type="GO" id="GO:0004435">
    <property type="term" value="F:phosphatidylinositol-4,5-bisphosphate phospholipase C activity"/>
    <property type="evidence" value="ECO:0007669"/>
    <property type="project" value="UniProtKB-EC"/>
</dbReference>
<gene>
    <name evidence="7" type="ORF">RFI_06195</name>
</gene>
<dbReference type="GO" id="GO:0051209">
    <property type="term" value="P:release of sequestered calcium ion into cytosol"/>
    <property type="evidence" value="ECO:0007669"/>
    <property type="project" value="TreeGrafter"/>
</dbReference>
<feature type="domain" description="PH" evidence="6">
    <location>
        <begin position="1"/>
        <end position="99"/>
    </location>
</feature>
<dbReference type="Proteomes" id="UP000023152">
    <property type="component" value="Unassembled WGS sequence"/>
</dbReference>
<dbReference type="InterPro" id="IPR011993">
    <property type="entry name" value="PH-like_dom_sf"/>
</dbReference>
<evidence type="ECO:0000256" key="2">
    <source>
        <dbReference type="ARBA" id="ARBA00022801"/>
    </source>
</evidence>
<sequence>LKYGRYGSGYRTFRLSDDHKYLIWFSQKKDKENTRIPIKDIVEIKIGKESDVVRRSKAEDIHETSFTVVYGKDAKQLNVTAKSPKEAFVWAQGLKILSDAAKRGTNVSDLTTLSVEQNDGSKGRTNSVVISMEHVRNQSVMNMFQKNETATLQNLVKRHAQLKINMQRCVDFVMTKKNYKIIKAKGEFANVKKKLEEIDNRLRNVKNLLDGNDKTKELSDCKAELFAVAAELDALKQMLTAVILQKKKNKKVKKKIYSAFHGGFVV</sequence>
<dbReference type="AlphaFoldDB" id="X6NX99"/>
<reference evidence="7 8" key="1">
    <citation type="journal article" date="2013" name="Curr. Biol.">
        <title>The Genome of the Foraminiferan Reticulomyxa filosa.</title>
        <authorList>
            <person name="Glockner G."/>
            <person name="Hulsmann N."/>
            <person name="Schleicher M."/>
            <person name="Noegel A.A."/>
            <person name="Eichinger L."/>
            <person name="Gallinger C."/>
            <person name="Pawlowski J."/>
            <person name="Sierra R."/>
            <person name="Euteneuer U."/>
            <person name="Pillet L."/>
            <person name="Moustafa A."/>
            <person name="Platzer M."/>
            <person name="Groth M."/>
            <person name="Szafranski K."/>
            <person name="Schliwa M."/>
        </authorList>
    </citation>
    <scope>NUCLEOTIDE SEQUENCE [LARGE SCALE GENOMIC DNA]</scope>
</reference>
<dbReference type="GO" id="GO:0016042">
    <property type="term" value="P:lipid catabolic process"/>
    <property type="evidence" value="ECO:0007669"/>
    <property type="project" value="UniProtKB-KW"/>
</dbReference>